<dbReference type="RefSeq" id="WP_183910349.1">
    <property type="nucleotide sequence ID" value="NZ_JACHXZ010000003.1"/>
</dbReference>
<accession>A0A839UL10</accession>
<gene>
    <name evidence="1" type="ORF">FHS30_002042</name>
</gene>
<sequence>MSDDDARALSADLLLIKFEVGIETCADLGARNMQALYGAYRSLQNLRAELAPVAEGKSINQAKVSYKQGLSALPKPDLTKEDHIEVLCDRTLEKMVGISPGSFTRMVNSSARTYQQMFAQAK</sequence>
<dbReference type="EMBL" id="JACHXZ010000003">
    <property type="protein sequence ID" value="MBB3168834.1"/>
    <property type="molecule type" value="Genomic_DNA"/>
</dbReference>
<name>A0A839UL10_9GAMM</name>
<comment type="caution">
    <text evidence="1">The sequence shown here is derived from an EMBL/GenBank/DDBJ whole genome shotgun (WGS) entry which is preliminary data.</text>
</comment>
<keyword evidence="2" id="KW-1185">Reference proteome</keyword>
<dbReference type="Proteomes" id="UP000559987">
    <property type="component" value="Unassembled WGS sequence"/>
</dbReference>
<evidence type="ECO:0000313" key="1">
    <source>
        <dbReference type="EMBL" id="MBB3168834.1"/>
    </source>
</evidence>
<protein>
    <submittedName>
        <fullName evidence="1">Uncharacterized protein</fullName>
    </submittedName>
</protein>
<evidence type="ECO:0000313" key="2">
    <source>
        <dbReference type="Proteomes" id="UP000559987"/>
    </source>
</evidence>
<reference evidence="1 2" key="1">
    <citation type="submission" date="2020-08" db="EMBL/GenBank/DDBJ databases">
        <title>Genomic Encyclopedia of Type Strains, Phase III (KMG-III): the genomes of soil and plant-associated and newly described type strains.</title>
        <authorList>
            <person name="Whitman W."/>
        </authorList>
    </citation>
    <scope>NUCLEOTIDE SEQUENCE [LARGE SCALE GENOMIC DNA]</scope>
    <source>
        <strain evidence="1 2">CECT 8571</strain>
    </source>
</reference>
<proteinExistence type="predicted"/>
<organism evidence="1 2">
    <name type="scientific">Simiduia aestuariiviva</name>
    <dbReference type="NCBI Taxonomy" id="1510459"/>
    <lineage>
        <taxon>Bacteria</taxon>
        <taxon>Pseudomonadati</taxon>
        <taxon>Pseudomonadota</taxon>
        <taxon>Gammaproteobacteria</taxon>
        <taxon>Cellvibrionales</taxon>
        <taxon>Cellvibrionaceae</taxon>
        <taxon>Simiduia</taxon>
    </lineage>
</organism>
<dbReference type="AlphaFoldDB" id="A0A839UL10"/>